<dbReference type="GO" id="GO:0005789">
    <property type="term" value="C:endoplasmic reticulum membrane"/>
    <property type="evidence" value="ECO:0007669"/>
    <property type="project" value="TreeGrafter"/>
</dbReference>
<dbReference type="PANTHER" id="PTHR28251:SF1">
    <property type="entry name" value="V-TYPE ATPASE ASSEMBLY FACTOR PKR1"/>
    <property type="match status" value="1"/>
</dbReference>
<sequence length="245" mass="27032">MSVDASTPPSGINNPTTEGDENFLVALWSSIFTPGATPTLLIATNITFGALQLVLFSLLIVTYSVHFFALSLISAALWWSINWFARELQASEEVQREQKKREKDRLERDKDGGKGSDGDEEGGAEWDEEVDRSQDLSALANTPIEGLRERSKRHTSVDTDTETETEEQGRRRRTMPMQRAIPPSDANNAHSLQQQSTTVAQEHQTGSSASGLSASEDEVLLTRPKSVASMSGDMSTDSEWEKVEE</sequence>
<feature type="compositionally biased region" description="Acidic residues" evidence="1">
    <location>
        <begin position="118"/>
        <end position="130"/>
    </location>
</feature>
<keyword evidence="2" id="KW-0472">Membrane</keyword>
<dbReference type="Pfam" id="PF08636">
    <property type="entry name" value="Pkr1"/>
    <property type="match status" value="1"/>
</dbReference>
<accession>A0A6A6HJ07</accession>
<dbReference type="Proteomes" id="UP000800092">
    <property type="component" value="Unassembled WGS sequence"/>
</dbReference>
<dbReference type="InterPro" id="IPR013945">
    <property type="entry name" value="Pkr1"/>
</dbReference>
<organism evidence="3 4">
    <name type="scientific">Viridothelium virens</name>
    <name type="common">Speckled blister lichen</name>
    <name type="synonym">Trypethelium virens</name>
    <dbReference type="NCBI Taxonomy" id="1048519"/>
    <lineage>
        <taxon>Eukaryota</taxon>
        <taxon>Fungi</taxon>
        <taxon>Dikarya</taxon>
        <taxon>Ascomycota</taxon>
        <taxon>Pezizomycotina</taxon>
        <taxon>Dothideomycetes</taxon>
        <taxon>Dothideomycetes incertae sedis</taxon>
        <taxon>Trypetheliales</taxon>
        <taxon>Trypetheliaceae</taxon>
        <taxon>Viridothelium</taxon>
    </lineage>
</organism>
<dbReference type="GO" id="GO:0070072">
    <property type="term" value="P:vacuolar proton-transporting V-type ATPase complex assembly"/>
    <property type="evidence" value="ECO:0007669"/>
    <property type="project" value="InterPro"/>
</dbReference>
<name>A0A6A6HJ07_VIRVR</name>
<gene>
    <name evidence="3" type="ORF">EV356DRAFT_530170</name>
</gene>
<keyword evidence="2" id="KW-1133">Transmembrane helix</keyword>
<evidence type="ECO:0000256" key="2">
    <source>
        <dbReference type="SAM" id="Phobius"/>
    </source>
</evidence>
<dbReference type="PANTHER" id="PTHR28251">
    <property type="entry name" value="V-TYPE ATPASE ASSEMBLY FACTOR PKR1"/>
    <property type="match status" value="1"/>
</dbReference>
<dbReference type="OrthoDB" id="9626941at2759"/>
<feature type="compositionally biased region" description="Polar residues" evidence="1">
    <location>
        <begin position="185"/>
        <end position="213"/>
    </location>
</feature>
<protein>
    <submittedName>
        <fullName evidence="3">Pkr1-domain-containing protein</fullName>
    </submittedName>
</protein>
<proteinExistence type="predicted"/>
<feature type="transmembrane region" description="Helical" evidence="2">
    <location>
        <begin position="23"/>
        <end position="43"/>
    </location>
</feature>
<evidence type="ECO:0000313" key="4">
    <source>
        <dbReference type="Proteomes" id="UP000800092"/>
    </source>
</evidence>
<keyword evidence="4" id="KW-1185">Reference proteome</keyword>
<evidence type="ECO:0000256" key="1">
    <source>
        <dbReference type="SAM" id="MobiDB-lite"/>
    </source>
</evidence>
<feature type="compositionally biased region" description="Basic and acidic residues" evidence="1">
    <location>
        <begin position="93"/>
        <end position="117"/>
    </location>
</feature>
<dbReference type="EMBL" id="ML991780">
    <property type="protein sequence ID" value="KAF2237450.1"/>
    <property type="molecule type" value="Genomic_DNA"/>
</dbReference>
<evidence type="ECO:0000313" key="3">
    <source>
        <dbReference type="EMBL" id="KAF2237450.1"/>
    </source>
</evidence>
<feature type="region of interest" description="Disordered" evidence="1">
    <location>
        <begin position="92"/>
        <end position="245"/>
    </location>
</feature>
<feature type="transmembrane region" description="Helical" evidence="2">
    <location>
        <begin position="55"/>
        <end position="79"/>
    </location>
</feature>
<dbReference type="AlphaFoldDB" id="A0A6A6HJ07"/>
<reference evidence="3" key="1">
    <citation type="journal article" date="2020" name="Stud. Mycol.">
        <title>101 Dothideomycetes genomes: a test case for predicting lifestyles and emergence of pathogens.</title>
        <authorList>
            <person name="Haridas S."/>
            <person name="Albert R."/>
            <person name="Binder M."/>
            <person name="Bloem J."/>
            <person name="Labutti K."/>
            <person name="Salamov A."/>
            <person name="Andreopoulos B."/>
            <person name="Baker S."/>
            <person name="Barry K."/>
            <person name="Bills G."/>
            <person name="Bluhm B."/>
            <person name="Cannon C."/>
            <person name="Castanera R."/>
            <person name="Culley D."/>
            <person name="Daum C."/>
            <person name="Ezra D."/>
            <person name="Gonzalez J."/>
            <person name="Henrissat B."/>
            <person name="Kuo A."/>
            <person name="Liang C."/>
            <person name="Lipzen A."/>
            <person name="Lutzoni F."/>
            <person name="Magnuson J."/>
            <person name="Mondo S."/>
            <person name="Nolan M."/>
            <person name="Ohm R."/>
            <person name="Pangilinan J."/>
            <person name="Park H.-J."/>
            <person name="Ramirez L."/>
            <person name="Alfaro M."/>
            <person name="Sun H."/>
            <person name="Tritt A."/>
            <person name="Yoshinaga Y."/>
            <person name="Zwiers L.-H."/>
            <person name="Turgeon B."/>
            <person name="Goodwin S."/>
            <person name="Spatafora J."/>
            <person name="Crous P."/>
            <person name="Grigoriev I."/>
        </authorList>
    </citation>
    <scope>NUCLEOTIDE SEQUENCE</scope>
    <source>
        <strain evidence="3">Tuck. ex Michener</strain>
    </source>
</reference>
<keyword evidence="2" id="KW-0812">Transmembrane</keyword>